<evidence type="ECO:0000256" key="1">
    <source>
        <dbReference type="ARBA" id="ARBA00023125"/>
    </source>
</evidence>
<organism evidence="4 5">
    <name type="scientific">Faecalicatena faecalis</name>
    <dbReference type="NCBI Taxonomy" id="2726362"/>
    <lineage>
        <taxon>Bacteria</taxon>
        <taxon>Bacillati</taxon>
        <taxon>Bacillota</taxon>
        <taxon>Clostridia</taxon>
        <taxon>Lachnospirales</taxon>
        <taxon>Lachnospiraceae</taxon>
        <taxon>Faecalicatena</taxon>
    </lineage>
</organism>
<dbReference type="InterPro" id="IPR050624">
    <property type="entry name" value="HTH-type_Tx_Regulator"/>
</dbReference>
<dbReference type="InterPro" id="IPR001647">
    <property type="entry name" value="HTH_TetR"/>
</dbReference>
<feature type="domain" description="HTH tetR-type" evidence="3">
    <location>
        <begin position="9"/>
        <end position="69"/>
    </location>
</feature>
<comment type="caution">
    <text evidence="4">The sequence shown here is derived from an EMBL/GenBank/DDBJ whole genome shotgun (WGS) entry which is preliminary data.</text>
</comment>
<evidence type="ECO:0000256" key="2">
    <source>
        <dbReference type="PROSITE-ProRule" id="PRU00335"/>
    </source>
</evidence>
<sequence length="183" mass="21568">MKKQPLITEQTKANLKAAFWKLYTEKPIEKISIKQITDLAGYNRGTFYLYYEDVYDIFHQIEEELLNQIQNIIEGSLLNNETFDLSRQMGIIVELVQTHSDHVAYLLSEHGDPQFTKRLKEIIWPLLNRYFVPSKDHSEYQMGLLAEFYLSGVLSAVIKWNDDPKMDIDEFIHFMVRNIFPGM</sequence>
<evidence type="ECO:0000313" key="5">
    <source>
        <dbReference type="Proteomes" id="UP000723714"/>
    </source>
</evidence>
<dbReference type="PANTHER" id="PTHR43479:SF7">
    <property type="entry name" value="TETR-FAMILY TRANSCRIPTIONAL REGULATOR"/>
    <property type="match status" value="1"/>
</dbReference>
<keyword evidence="1 2" id="KW-0238">DNA-binding</keyword>
<evidence type="ECO:0000259" key="3">
    <source>
        <dbReference type="PROSITE" id="PS50977"/>
    </source>
</evidence>
<dbReference type="Pfam" id="PF14278">
    <property type="entry name" value="TetR_C_8"/>
    <property type="match status" value="1"/>
</dbReference>
<dbReference type="InterPro" id="IPR039532">
    <property type="entry name" value="TetR_C_Firmicutes"/>
</dbReference>
<accession>A0ABS6CZX0</accession>
<name>A0ABS6CZX0_9FIRM</name>
<protein>
    <submittedName>
        <fullName evidence="4">TetR/AcrR family transcriptional regulator</fullName>
    </submittedName>
</protein>
<evidence type="ECO:0000313" key="4">
    <source>
        <dbReference type="EMBL" id="MBU3874863.1"/>
    </source>
</evidence>
<dbReference type="Proteomes" id="UP000723714">
    <property type="component" value="Unassembled WGS sequence"/>
</dbReference>
<dbReference type="PROSITE" id="PS50977">
    <property type="entry name" value="HTH_TETR_2"/>
    <property type="match status" value="1"/>
</dbReference>
<dbReference type="PANTHER" id="PTHR43479">
    <property type="entry name" value="ACREF/ENVCD OPERON REPRESSOR-RELATED"/>
    <property type="match status" value="1"/>
</dbReference>
<dbReference type="RefSeq" id="WP_216239446.1">
    <property type="nucleotide sequence ID" value="NZ_JABACJ020000002.1"/>
</dbReference>
<dbReference type="EMBL" id="JABACJ020000002">
    <property type="protein sequence ID" value="MBU3874863.1"/>
    <property type="molecule type" value="Genomic_DNA"/>
</dbReference>
<proteinExistence type="predicted"/>
<feature type="DNA-binding region" description="H-T-H motif" evidence="2">
    <location>
        <begin position="32"/>
        <end position="51"/>
    </location>
</feature>
<reference evidence="4 5" key="1">
    <citation type="submission" date="2021-06" db="EMBL/GenBank/DDBJ databases">
        <title>Faecalicatena sp. nov. isolated from porcine feces.</title>
        <authorList>
            <person name="Oh B.S."/>
            <person name="Lee J.H."/>
        </authorList>
    </citation>
    <scope>NUCLEOTIDE SEQUENCE [LARGE SCALE GENOMIC DNA]</scope>
    <source>
        <strain evidence="4 5">AGMB00832</strain>
    </source>
</reference>
<gene>
    <name evidence="4" type="ORF">HGO97_003420</name>
</gene>
<keyword evidence="5" id="KW-1185">Reference proteome</keyword>